<dbReference type="Pfam" id="PF00005">
    <property type="entry name" value="ABC_tran"/>
    <property type="match status" value="2"/>
</dbReference>
<name>A0AA38G2B2_TAXCH</name>
<evidence type="ECO:0000259" key="13">
    <source>
        <dbReference type="PROSITE" id="PS50929"/>
    </source>
</evidence>
<dbReference type="InterPro" id="IPR003439">
    <property type="entry name" value="ABC_transporter-like_ATP-bd"/>
</dbReference>
<feature type="transmembrane region" description="Helical" evidence="11">
    <location>
        <begin position="81"/>
        <end position="100"/>
    </location>
</feature>
<feature type="transmembrane region" description="Helical" evidence="11">
    <location>
        <begin position="933"/>
        <end position="954"/>
    </location>
</feature>
<dbReference type="GO" id="GO:0090374">
    <property type="term" value="P:oligopeptide export from mitochondrion"/>
    <property type="evidence" value="ECO:0007669"/>
    <property type="project" value="TreeGrafter"/>
</dbReference>
<keyword evidence="3" id="KW-0813">Transport</keyword>
<keyword evidence="15" id="KW-1185">Reference proteome</keyword>
<dbReference type="GO" id="GO:0010329">
    <property type="term" value="F:auxin efflux transmembrane transporter activity"/>
    <property type="evidence" value="ECO:0007669"/>
    <property type="project" value="UniProtKB-ARBA"/>
</dbReference>
<dbReference type="GO" id="GO:1900459">
    <property type="term" value="P:positive regulation of brassinosteroid mediated signaling pathway"/>
    <property type="evidence" value="ECO:0007669"/>
    <property type="project" value="UniProtKB-ARBA"/>
</dbReference>
<dbReference type="InterPro" id="IPR017871">
    <property type="entry name" value="ABC_transporter-like_CS"/>
</dbReference>
<dbReference type="Proteomes" id="UP000824469">
    <property type="component" value="Unassembled WGS sequence"/>
</dbReference>
<proteinExistence type="inferred from homology"/>
<dbReference type="GO" id="GO:0005743">
    <property type="term" value="C:mitochondrial inner membrane"/>
    <property type="evidence" value="ECO:0007669"/>
    <property type="project" value="TreeGrafter"/>
</dbReference>
<feature type="transmembrane region" description="Helical" evidence="11">
    <location>
        <begin position="281"/>
        <end position="302"/>
    </location>
</feature>
<protein>
    <submittedName>
        <fullName evidence="14">Uncharacterized protein</fullName>
    </submittedName>
</protein>
<dbReference type="PROSITE" id="PS50893">
    <property type="entry name" value="ABC_TRANSPORTER_2"/>
    <property type="match status" value="2"/>
</dbReference>
<sequence>MEEKQTDSVEEHGKGSSNIQGIPFIKLFSFADVYDYVLMTIGTAGSVVHGLVWPAFFLFFGDIVNVFGTNQENPSEMAARVAKISVDLVYVGVIAFVTSWAGPNNVPAVVILIMTEVACWMHTGERQAARVRYKYLEAILRLDVAFYDMDVRTGKIVQSISADTLLFQEAISEKVSVFIQYLANFVGGFVVGFYSVWRVAAVTIAVLPLIVVAGGLYAYALQGLTSKSQESYEDAGIIAEEVIGQVRTVYSFVGESRAINSYSNALEAGLKLGYKNGLAKGAGIGVTYGVMFCAWSLVLWYAGVLVRNGKAPGGKCITAMFSVMMGGISLGHCFSNLGTFSKGKVAAAKIIDMINTSKISKDSINGCINGLKLAEVKGEIQIQNVDFSYPTRPNVMVLKSFSLQIPVGETVALVGSSGSGKSTLVSLIERFYDPIAGQVLLDGHDLKTLHIKWLRDQIGLVNQEPVLFATSIVDNILYGNNLATLEQVVETAKAANAHNFISGLPDGYHTQTGERGIQLSGGQKQRVAIARAMLKNPKILLLDEATSALDSSSEHIVQEALDFLMMGRSTIVIAHRLSTIRNVHTIAVVQEGRIVEMGSHQELIAKGEAGAYALLVRLQGMAMVEDGLMTSPNEDVSSNATERALLNDQCRISISDSVKDGRRLSSVASEADITKALAPDEMDPQSQQSNFYRLWKISLSQWKYAIPGFMGSVLAGFLLPIFSMMISQILRCYYYSDYGLMERRITMYALIFAGVGLAAFGIHILQHYFLAVMGENLTKWVRIQMFQAILQNEIGWFDREENNSTQVASRLALDSTTIRSAIVERVSILVQNTTTLVTIFTLCFIIQWRIAFIVLATFPLLIVAAFAEMVAMKGFVGDIAKAHSKATMVAGEAVSNIRTVAAFNAEHSVLTSFHDKLRDVENRTLAHAQIAGFIYGLSQMCMYSSYALALWYGSQLIKNNTTDFGNVVRIFIVILYGAVAIAETLSLAPDIIKGSQALESVFQTLDRNSRIDPNHKESESMEVKGDIEFKQVEFHYPARPQATIFKGLSLSIPAGQSLALVGRSGSGKSSILALIMRFYDPILGKVMIDGTNIRDLNLQSLRQHIGLVQQEPALFATSIRENILYGQKEGEASEEDMVQAAKAANADQFICSLPGGYNTLVGERGTQLSGGQKQRVAIARAVLKNPRILLLDEATSALDLESEKVVQEALDRVMVGRTTVIVAHRLSTIRNASGIAVVEEGKIVEEGSHAQLVSKPSGAYLCLLGTQKLQY</sequence>
<dbReference type="GO" id="GO:0005886">
    <property type="term" value="C:plasma membrane"/>
    <property type="evidence" value="ECO:0007669"/>
    <property type="project" value="UniProtKB-SubCell"/>
</dbReference>
<keyword evidence="4 11" id="KW-0812">Transmembrane</keyword>
<evidence type="ECO:0000313" key="14">
    <source>
        <dbReference type="EMBL" id="KAH9314410.1"/>
    </source>
</evidence>
<dbReference type="CDD" id="cd18577">
    <property type="entry name" value="ABC_6TM_Pgp_ABCB1_D1_like"/>
    <property type="match status" value="1"/>
</dbReference>
<dbReference type="InterPro" id="IPR036640">
    <property type="entry name" value="ABC1_TM_sf"/>
</dbReference>
<dbReference type="InterPro" id="IPR003593">
    <property type="entry name" value="AAA+_ATPase"/>
</dbReference>
<feature type="transmembrane region" description="Helical" evidence="11">
    <location>
        <begin position="966"/>
        <end position="988"/>
    </location>
</feature>
<comment type="similarity">
    <text evidence="2">Belongs to the ABC transporter superfamily. ABCB family. Multidrug resistance exporter (TC 3.A.1.201) subfamily.</text>
</comment>
<dbReference type="SMART" id="SM00382">
    <property type="entry name" value="AAA"/>
    <property type="match status" value="2"/>
</dbReference>
<dbReference type="GO" id="GO:0005524">
    <property type="term" value="F:ATP binding"/>
    <property type="evidence" value="ECO:0007669"/>
    <property type="project" value="UniProtKB-KW"/>
</dbReference>
<dbReference type="OMA" id="IIQWRIA"/>
<dbReference type="GO" id="GO:0009926">
    <property type="term" value="P:auxin polar transport"/>
    <property type="evidence" value="ECO:0007669"/>
    <property type="project" value="UniProtKB-ARBA"/>
</dbReference>
<dbReference type="SUPFAM" id="SSF90123">
    <property type="entry name" value="ABC transporter transmembrane region"/>
    <property type="match status" value="2"/>
</dbReference>
<feature type="transmembrane region" description="Helical" evidence="11">
    <location>
        <begin position="175"/>
        <end position="194"/>
    </location>
</feature>
<keyword evidence="5" id="KW-0677">Repeat</keyword>
<accession>A0AA38G2B2</accession>
<evidence type="ECO:0000256" key="2">
    <source>
        <dbReference type="ARBA" id="ARBA00007577"/>
    </source>
</evidence>
<dbReference type="GO" id="GO:0009741">
    <property type="term" value="P:response to brassinosteroid"/>
    <property type="evidence" value="ECO:0007669"/>
    <property type="project" value="UniProtKB-ARBA"/>
</dbReference>
<dbReference type="GO" id="GO:0009958">
    <property type="term" value="P:positive gravitropism"/>
    <property type="evidence" value="ECO:0007669"/>
    <property type="project" value="UniProtKB-ARBA"/>
</dbReference>
<evidence type="ECO:0000259" key="12">
    <source>
        <dbReference type="PROSITE" id="PS50893"/>
    </source>
</evidence>
<dbReference type="PANTHER" id="PTHR43394:SF11">
    <property type="entry name" value="ATP-BINDING CASSETTE TRANSPORTER"/>
    <property type="match status" value="1"/>
</dbReference>
<evidence type="ECO:0000256" key="5">
    <source>
        <dbReference type="ARBA" id="ARBA00022737"/>
    </source>
</evidence>
<organism evidence="14 15">
    <name type="scientific">Taxus chinensis</name>
    <name type="common">Chinese yew</name>
    <name type="synonym">Taxus wallichiana var. chinensis</name>
    <dbReference type="NCBI Taxonomy" id="29808"/>
    <lineage>
        <taxon>Eukaryota</taxon>
        <taxon>Viridiplantae</taxon>
        <taxon>Streptophyta</taxon>
        <taxon>Embryophyta</taxon>
        <taxon>Tracheophyta</taxon>
        <taxon>Spermatophyta</taxon>
        <taxon>Pinopsida</taxon>
        <taxon>Pinidae</taxon>
        <taxon>Conifers II</taxon>
        <taxon>Cupressales</taxon>
        <taxon>Taxaceae</taxon>
        <taxon>Taxus</taxon>
    </lineage>
</organism>
<feature type="domain" description="ABC transmembrane type-1" evidence="13">
    <location>
        <begin position="708"/>
        <end position="993"/>
    </location>
</feature>
<gene>
    <name evidence="14" type="ORF">KI387_023037</name>
</gene>
<dbReference type="EMBL" id="JAHRHJ020000005">
    <property type="protein sequence ID" value="KAH9314410.1"/>
    <property type="molecule type" value="Genomic_DNA"/>
</dbReference>
<comment type="subcellular location">
    <subcellularLocation>
        <location evidence="1">Cell membrane</location>
        <topology evidence="1">Multi-pass membrane protein</topology>
    </subcellularLocation>
</comment>
<keyword evidence="10" id="KW-0325">Glycoprotein</keyword>
<feature type="transmembrane region" description="Helical" evidence="11">
    <location>
        <begin position="200"/>
        <end position="221"/>
    </location>
</feature>
<dbReference type="GO" id="GO:0008361">
    <property type="term" value="P:regulation of cell size"/>
    <property type="evidence" value="ECO:0007669"/>
    <property type="project" value="UniProtKB-ARBA"/>
</dbReference>
<dbReference type="GO" id="GO:0043481">
    <property type="term" value="P:anthocyanin accumulation in tissues in response to UV light"/>
    <property type="evidence" value="ECO:0007669"/>
    <property type="project" value="UniProtKB-ARBA"/>
</dbReference>
<dbReference type="GO" id="GO:0016887">
    <property type="term" value="F:ATP hydrolysis activity"/>
    <property type="evidence" value="ECO:0007669"/>
    <property type="project" value="InterPro"/>
</dbReference>
<dbReference type="GO" id="GO:0015421">
    <property type="term" value="F:ABC-type oligopeptide transporter activity"/>
    <property type="evidence" value="ECO:0007669"/>
    <property type="project" value="TreeGrafter"/>
</dbReference>
<feature type="transmembrane region" description="Helical" evidence="11">
    <location>
        <begin position="36"/>
        <end position="60"/>
    </location>
</feature>
<evidence type="ECO:0000256" key="7">
    <source>
        <dbReference type="ARBA" id="ARBA00022840"/>
    </source>
</evidence>
<dbReference type="Pfam" id="PF00664">
    <property type="entry name" value="ABC_membrane"/>
    <property type="match status" value="2"/>
</dbReference>
<comment type="caution">
    <text evidence="14">The sequence shown here is derived from an EMBL/GenBank/DDBJ whole genome shotgun (WGS) entry which is preliminary data.</text>
</comment>
<dbReference type="AlphaFoldDB" id="A0AA38G2B2"/>
<evidence type="ECO:0000256" key="1">
    <source>
        <dbReference type="ARBA" id="ARBA00004651"/>
    </source>
</evidence>
<feature type="transmembrane region" description="Helical" evidence="11">
    <location>
        <begin position="839"/>
        <end position="867"/>
    </location>
</feature>
<dbReference type="GO" id="GO:0009733">
    <property type="term" value="P:response to auxin"/>
    <property type="evidence" value="ECO:0007669"/>
    <property type="project" value="UniProtKB-ARBA"/>
</dbReference>
<feature type="transmembrane region" description="Helical" evidence="11">
    <location>
        <begin position="704"/>
        <end position="726"/>
    </location>
</feature>
<dbReference type="Gene3D" id="3.40.50.300">
    <property type="entry name" value="P-loop containing nucleotide triphosphate hydrolases"/>
    <property type="match status" value="2"/>
</dbReference>
<dbReference type="FunFam" id="3.40.50.300:FF:000066">
    <property type="entry name" value="ABC transporter B family member 1"/>
    <property type="match status" value="1"/>
</dbReference>
<feature type="domain" description="ABC transmembrane type-1" evidence="13">
    <location>
        <begin position="41"/>
        <end position="342"/>
    </location>
</feature>
<reference evidence="14 15" key="1">
    <citation type="journal article" date="2021" name="Nat. Plants">
        <title>The Taxus genome provides insights into paclitaxel biosynthesis.</title>
        <authorList>
            <person name="Xiong X."/>
            <person name="Gou J."/>
            <person name="Liao Q."/>
            <person name="Li Y."/>
            <person name="Zhou Q."/>
            <person name="Bi G."/>
            <person name="Li C."/>
            <person name="Du R."/>
            <person name="Wang X."/>
            <person name="Sun T."/>
            <person name="Guo L."/>
            <person name="Liang H."/>
            <person name="Lu P."/>
            <person name="Wu Y."/>
            <person name="Zhang Z."/>
            <person name="Ro D.K."/>
            <person name="Shang Y."/>
            <person name="Huang S."/>
            <person name="Yan J."/>
        </authorList>
    </citation>
    <scope>NUCLEOTIDE SEQUENCE [LARGE SCALE GENOMIC DNA]</scope>
    <source>
        <strain evidence="14">Ta-2019</strain>
    </source>
</reference>
<dbReference type="GO" id="GO:0009640">
    <property type="term" value="P:photomorphogenesis"/>
    <property type="evidence" value="ECO:0007669"/>
    <property type="project" value="UniProtKB-ARBA"/>
</dbReference>
<dbReference type="CDD" id="cd03249">
    <property type="entry name" value="ABC_MTABC3_MDL1_MDL2"/>
    <property type="match status" value="2"/>
</dbReference>
<dbReference type="InterPro" id="IPR011527">
    <property type="entry name" value="ABC1_TM_dom"/>
</dbReference>
<dbReference type="InterPro" id="IPR027417">
    <property type="entry name" value="P-loop_NTPase"/>
</dbReference>
<keyword evidence="9 11" id="KW-0472">Membrane</keyword>
<feature type="domain" description="ABC transporter" evidence="12">
    <location>
        <begin position="1027"/>
        <end position="1265"/>
    </location>
</feature>
<dbReference type="SUPFAM" id="SSF52540">
    <property type="entry name" value="P-loop containing nucleoside triphosphate hydrolases"/>
    <property type="match status" value="2"/>
</dbReference>
<evidence type="ECO:0000256" key="10">
    <source>
        <dbReference type="ARBA" id="ARBA00023180"/>
    </source>
</evidence>
<keyword evidence="6" id="KW-0547">Nucleotide-binding</keyword>
<dbReference type="FunFam" id="1.20.1560.10:FF:000009">
    <property type="entry name" value="ABC transporter B family member 1"/>
    <property type="match status" value="1"/>
</dbReference>
<feature type="domain" description="ABC transporter" evidence="12">
    <location>
        <begin position="380"/>
        <end position="616"/>
    </location>
</feature>
<dbReference type="PROSITE" id="PS00211">
    <property type="entry name" value="ABC_TRANSPORTER_1"/>
    <property type="match status" value="2"/>
</dbReference>
<evidence type="ECO:0000256" key="4">
    <source>
        <dbReference type="ARBA" id="ARBA00022692"/>
    </source>
</evidence>
<evidence type="ECO:0000256" key="3">
    <source>
        <dbReference type="ARBA" id="ARBA00022448"/>
    </source>
</evidence>
<feature type="transmembrane region" description="Helical" evidence="11">
    <location>
        <begin position="747"/>
        <end position="769"/>
    </location>
</feature>
<dbReference type="FunFam" id="1.20.1560.10:FF:000029">
    <property type="entry name" value="ABC transporter B family member 1"/>
    <property type="match status" value="1"/>
</dbReference>
<evidence type="ECO:0000256" key="8">
    <source>
        <dbReference type="ARBA" id="ARBA00022989"/>
    </source>
</evidence>
<dbReference type="GO" id="GO:0009637">
    <property type="term" value="P:response to blue light"/>
    <property type="evidence" value="ECO:0007669"/>
    <property type="project" value="UniProtKB-ARBA"/>
</dbReference>
<dbReference type="GO" id="GO:0010328">
    <property type="term" value="F:auxin influx transmembrane transporter activity"/>
    <property type="evidence" value="ECO:0007669"/>
    <property type="project" value="UniProtKB-ARBA"/>
</dbReference>
<dbReference type="Gene3D" id="1.20.1560.10">
    <property type="entry name" value="ABC transporter type 1, transmembrane domain"/>
    <property type="match status" value="1"/>
</dbReference>
<keyword evidence="8 11" id="KW-1133">Transmembrane helix</keyword>
<dbReference type="CDD" id="cd18578">
    <property type="entry name" value="ABC_6TM_Pgp_ABCB1_D2_like"/>
    <property type="match status" value="1"/>
</dbReference>
<dbReference type="InterPro" id="IPR039421">
    <property type="entry name" value="Type_1_exporter"/>
</dbReference>
<dbReference type="PANTHER" id="PTHR43394">
    <property type="entry name" value="ATP-DEPENDENT PERMEASE MDL1, MITOCHONDRIAL"/>
    <property type="match status" value="1"/>
</dbReference>
<keyword evidence="7" id="KW-0067">ATP-binding</keyword>
<evidence type="ECO:0000256" key="9">
    <source>
        <dbReference type="ARBA" id="ARBA00023136"/>
    </source>
</evidence>
<evidence type="ECO:0000256" key="11">
    <source>
        <dbReference type="SAM" id="Phobius"/>
    </source>
</evidence>
<evidence type="ECO:0000313" key="15">
    <source>
        <dbReference type="Proteomes" id="UP000824469"/>
    </source>
</evidence>
<dbReference type="FunFam" id="3.40.50.300:FF:000251">
    <property type="entry name" value="ABC transporter B family member 19"/>
    <property type="match status" value="1"/>
</dbReference>
<dbReference type="PROSITE" id="PS50929">
    <property type="entry name" value="ABC_TM1F"/>
    <property type="match status" value="2"/>
</dbReference>
<evidence type="ECO:0000256" key="6">
    <source>
        <dbReference type="ARBA" id="ARBA00022741"/>
    </source>
</evidence>